<proteinExistence type="predicted"/>
<name>A0A1S4AS36_TOBAC</name>
<sequence length="148" mass="16949">MYGVVNDTKVFEIKKELASTQQGSLDIASYFNKLKKLWDELSTMRKNHRNCCTCATRDGIQKEEEDKLHQFLMGLNEVYVGVRSNLLMMQLPPILDSAYSILLQDENQKQVQHIPQLVPEAASFNVNANNKVFPPNVNSKTFPPKQYT</sequence>
<dbReference type="PaxDb" id="4097-A0A1S4AS36"/>
<gene>
    <name evidence="1" type="primary">LOC107800629</name>
</gene>
<accession>A0A1S4AS36</accession>
<dbReference type="KEGG" id="nta:107800629"/>
<evidence type="ECO:0000313" key="1">
    <source>
        <dbReference type="RefSeq" id="XP_016479318.1"/>
    </source>
</evidence>
<protein>
    <recommendedName>
        <fullName evidence="2">Retrotransposon gag domain-containing protein</fullName>
    </recommendedName>
</protein>
<dbReference type="RefSeq" id="XP_016479318.1">
    <property type="nucleotide sequence ID" value="XM_016623832.1"/>
</dbReference>
<dbReference type="PANTHER" id="PTHR34222">
    <property type="entry name" value="GAG_PRE-INTEGRS DOMAIN-CONTAINING PROTEIN"/>
    <property type="match status" value="1"/>
</dbReference>
<evidence type="ECO:0008006" key="2">
    <source>
        <dbReference type="Google" id="ProtNLM"/>
    </source>
</evidence>
<dbReference type="AlphaFoldDB" id="A0A1S4AS36"/>
<dbReference type="PANTHER" id="PTHR34222:SF33">
    <property type="entry name" value="RETROTRANSPOSON GAG DOMAIN-CONTAINING PROTEIN"/>
    <property type="match status" value="1"/>
</dbReference>
<dbReference type="OrthoDB" id="1305378at2759"/>
<reference evidence="1" key="1">
    <citation type="submission" date="2025-08" db="UniProtKB">
        <authorList>
            <consortium name="RefSeq"/>
        </authorList>
    </citation>
    <scope>IDENTIFICATION</scope>
</reference>
<organism evidence="1">
    <name type="scientific">Nicotiana tabacum</name>
    <name type="common">Common tobacco</name>
    <dbReference type="NCBI Taxonomy" id="4097"/>
    <lineage>
        <taxon>Eukaryota</taxon>
        <taxon>Viridiplantae</taxon>
        <taxon>Streptophyta</taxon>
        <taxon>Embryophyta</taxon>
        <taxon>Tracheophyta</taxon>
        <taxon>Spermatophyta</taxon>
        <taxon>Magnoliopsida</taxon>
        <taxon>eudicotyledons</taxon>
        <taxon>Gunneridae</taxon>
        <taxon>Pentapetalae</taxon>
        <taxon>asterids</taxon>
        <taxon>lamiids</taxon>
        <taxon>Solanales</taxon>
        <taxon>Solanaceae</taxon>
        <taxon>Nicotianoideae</taxon>
        <taxon>Nicotianeae</taxon>
        <taxon>Nicotiana</taxon>
    </lineage>
</organism>